<dbReference type="GO" id="GO:0046983">
    <property type="term" value="F:protein dimerization activity"/>
    <property type="evidence" value="ECO:0007669"/>
    <property type="project" value="InterPro"/>
</dbReference>
<dbReference type="Pfam" id="PF07992">
    <property type="entry name" value="Pyr_redox_2"/>
    <property type="match status" value="1"/>
</dbReference>
<evidence type="ECO:0000259" key="8">
    <source>
        <dbReference type="Pfam" id="PF14721"/>
    </source>
</evidence>
<evidence type="ECO:0000256" key="1">
    <source>
        <dbReference type="ARBA" id="ARBA00001974"/>
    </source>
</evidence>
<organism evidence="9 10">
    <name type="scientific">Chrysodeixis includens</name>
    <name type="common">Soybean looper</name>
    <name type="synonym">Pseudoplusia includens</name>
    <dbReference type="NCBI Taxonomy" id="689277"/>
    <lineage>
        <taxon>Eukaryota</taxon>
        <taxon>Metazoa</taxon>
        <taxon>Ecdysozoa</taxon>
        <taxon>Arthropoda</taxon>
        <taxon>Hexapoda</taxon>
        <taxon>Insecta</taxon>
        <taxon>Pterygota</taxon>
        <taxon>Neoptera</taxon>
        <taxon>Endopterygota</taxon>
        <taxon>Lepidoptera</taxon>
        <taxon>Glossata</taxon>
        <taxon>Ditrysia</taxon>
        <taxon>Noctuoidea</taxon>
        <taxon>Noctuidae</taxon>
        <taxon>Plusiinae</taxon>
        <taxon>Chrysodeixis</taxon>
    </lineage>
</organism>
<comment type="cofactor">
    <cofactor evidence="1">
        <name>FAD</name>
        <dbReference type="ChEBI" id="CHEBI:57692"/>
    </cofactor>
</comment>
<dbReference type="AlphaFoldDB" id="A0A9P0FW47"/>
<evidence type="ECO:0000256" key="4">
    <source>
        <dbReference type="ARBA" id="ARBA00023002"/>
    </source>
</evidence>
<dbReference type="Proteomes" id="UP001154114">
    <property type="component" value="Chromosome 19"/>
</dbReference>
<dbReference type="Pfam" id="PF14721">
    <property type="entry name" value="AIF_C"/>
    <property type="match status" value="1"/>
</dbReference>
<dbReference type="GO" id="GO:0006915">
    <property type="term" value="P:apoptotic process"/>
    <property type="evidence" value="ECO:0007669"/>
    <property type="project" value="TreeGrafter"/>
</dbReference>
<dbReference type="EMBL" id="LR824022">
    <property type="protein sequence ID" value="CAH0591741.1"/>
    <property type="molecule type" value="Genomic_DNA"/>
</dbReference>
<dbReference type="SUPFAM" id="SSF51905">
    <property type="entry name" value="FAD/NAD(P)-binding domain"/>
    <property type="match status" value="1"/>
</dbReference>
<sequence length="531" mass="57169">MLRAVSTIYVEGQALELLSSARRDVFKLFRTSSFSTQAVPQTVLSSPRARNEAAAGPLPPPPPAGAPPPHEGAPPPPPPPRSPPQRRAWPLAATAFAVTASLGGVYMYRKLNDETTSPSPETKEEVVAVSVSREPEEPAPIPSSGAAIPRRVQYLLVGAGTASFAAMRAIRSARPDARVLMVGAEPELPYMRPPLSKELWREPDLAARAPHLDALSFRQWNGRRRTVAYEPSAFYTPVELLPESDGGASVARGWRVVRLDVNKHEAELRAPGQPPVLVQYDKCLGCARARRRCGGGGGGRARRGVRDAARLARELERPDVRRVAVLGGGFLASELSAALAERLMSEGRVVMQLFREDAPLASVLPPYLAAEAARRLREAGVTLLPDAEVVEGSPEAQGVQLRLASGADVQADLVVECVGSEVDDELALASHLETHPELGGLLVNAELQARSDVYAAGDVACFYDVVLGRRRVEHHDHAVVSGRLAGENMAAVGPPKHYTHQSMFWSDLGPQLGYEVPARPLASPRPPRSRR</sequence>
<keyword evidence="5" id="KW-0520">NAD</keyword>
<dbReference type="InterPro" id="IPR036188">
    <property type="entry name" value="FAD/NAD-bd_sf"/>
</dbReference>
<reference evidence="9" key="1">
    <citation type="submission" date="2021-12" db="EMBL/GenBank/DDBJ databases">
        <authorList>
            <person name="King R."/>
        </authorList>
    </citation>
    <scope>NUCLEOTIDE SEQUENCE</scope>
</reference>
<evidence type="ECO:0000256" key="5">
    <source>
        <dbReference type="ARBA" id="ARBA00023027"/>
    </source>
</evidence>
<dbReference type="InterPro" id="IPR050446">
    <property type="entry name" value="FAD-oxidoreductase/Apoptosis"/>
</dbReference>
<dbReference type="InterPro" id="IPR023753">
    <property type="entry name" value="FAD/NAD-binding_dom"/>
</dbReference>
<dbReference type="InterPro" id="IPR029324">
    <property type="entry name" value="AIF_C"/>
</dbReference>
<dbReference type="GO" id="GO:0071949">
    <property type="term" value="F:FAD binding"/>
    <property type="evidence" value="ECO:0007669"/>
    <property type="project" value="TreeGrafter"/>
</dbReference>
<evidence type="ECO:0000313" key="9">
    <source>
        <dbReference type="EMBL" id="CAH0591741.1"/>
    </source>
</evidence>
<evidence type="ECO:0000256" key="6">
    <source>
        <dbReference type="SAM" id="MobiDB-lite"/>
    </source>
</evidence>
<proteinExistence type="predicted"/>
<keyword evidence="10" id="KW-1185">Reference proteome</keyword>
<evidence type="ECO:0000256" key="3">
    <source>
        <dbReference type="ARBA" id="ARBA00022827"/>
    </source>
</evidence>
<evidence type="ECO:0000259" key="7">
    <source>
        <dbReference type="Pfam" id="PF07992"/>
    </source>
</evidence>
<feature type="domain" description="FAD/NAD(P)-binding" evidence="7">
    <location>
        <begin position="153"/>
        <end position="481"/>
    </location>
</feature>
<protein>
    <recommendedName>
        <fullName evidence="11">Apoptosis-inducing factor 1, mitochondrial</fullName>
    </recommendedName>
</protein>
<dbReference type="PANTHER" id="PTHR43557:SF4">
    <property type="entry name" value="APOPTOSIS-INDUCING FACTOR 1, MITOCHONDRIAL"/>
    <property type="match status" value="1"/>
</dbReference>
<evidence type="ECO:0000256" key="2">
    <source>
        <dbReference type="ARBA" id="ARBA00022630"/>
    </source>
</evidence>
<dbReference type="GO" id="GO:0016174">
    <property type="term" value="F:NAD(P)H oxidase H2O2-forming activity"/>
    <property type="evidence" value="ECO:0007669"/>
    <property type="project" value="TreeGrafter"/>
</dbReference>
<accession>A0A9P0FW47</accession>
<evidence type="ECO:0008006" key="11">
    <source>
        <dbReference type="Google" id="ProtNLM"/>
    </source>
</evidence>
<dbReference type="OrthoDB" id="6029at2759"/>
<dbReference type="PANTHER" id="PTHR43557">
    <property type="entry name" value="APOPTOSIS-INDUCING FACTOR 1"/>
    <property type="match status" value="1"/>
</dbReference>
<keyword evidence="2" id="KW-0285">Flavoprotein</keyword>
<dbReference type="GO" id="GO:0005739">
    <property type="term" value="C:mitochondrion"/>
    <property type="evidence" value="ECO:0007669"/>
    <property type="project" value="TreeGrafter"/>
</dbReference>
<evidence type="ECO:0000313" key="10">
    <source>
        <dbReference type="Proteomes" id="UP001154114"/>
    </source>
</evidence>
<keyword evidence="4" id="KW-0560">Oxidoreductase</keyword>
<gene>
    <name evidence="9" type="ORF">CINC_LOCUS5327</name>
</gene>
<feature type="compositionally biased region" description="Pro residues" evidence="6">
    <location>
        <begin position="57"/>
        <end position="83"/>
    </location>
</feature>
<feature type="domain" description="Mitochondrial apoptosis-inducing factor C-terminal" evidence="8">
    <location>
        <begin position="485"/>
        <end position="515"/>
    </location>
</feature>
<name>A0A9P0FW47_CHRIL</name>
<feature type="region of interest" description="Disordered" evidence="6">
    <location>
        <begin position="37"/>
        <end position="87"/>
    </location>
</feature>
<keyword evidence="3" id="KW-0274">FAD</keyword>
<dbReference type="Gene3D" id="3.50.50.60">
    <property type="entry name" value="FAD/NAD(P)-binding domain"/>
    <property type="match status" value="2"/>
</dbReference>
<dbReference type="GO" id="GO:0033108">
    <property type="term" value="P:mitochondrial respiratory chain complex assembly"/>
    <property type="evidence" value="ECO:0007669"/>
    <property type="project" value="TreeGrafter"/>
</dbReference>